<proteinExistence type="predicted"/>
<keyword evidence="2" id="KW-1185">Reference proteome</keyword>
<dbReference type="InParanoid" id="A0A419PPC0"/>
<protein>
    <submittedName>
        <fullName evidence="1">Uncharacterized protein</fullName>
    </submittedName>
</protein>
<comment type="caution">
    <text evidence="1">The sequence shown here is derived from an EMBL/GenBank/DDBJ whole genome shotgun (WGS) entry which is preliminary data.</text>
</comment>
<reference evidence="1 2" key="1">
    <citation type="journal article" date="2018" name="Biotechnol. Adv.">
        <title>Improved genomic resources and new bioinformatic workflow for the carcinogenic parasite Clonorchis sinensis: Biotechnological implications.</title>
        <authorList>
            <person name="Wang D."/>
            <person name="Korhonen P.K."/>
            <person name="Gasser R.B."/>
            <person name="Young N.D."/>
        </authorList>
    </citation>
    <scope>NUCLEOTIDE SEQUENCE [LARGE SCALE GENOMIC DNA]</scope>
    <source>
        <strain evidence="1">Cs-k2</strain>
    </source>
</reference>
<gene>
    <name evidence="1" type="ORF">CSKR_108650</name>
</gene>
<reference evidence="1 2" key="2">
    <citation type="journal article" date="2021" name="Genomics">
        <title>High-quality reference genome for Clonorchis sinensis.</title>
        <authorList>
            <person name="Young N.D."/>
            <person name="Stroehlein A.J."/>
            <person name="Kinkar L."/>
            <person name="Wang T."/>
            <person name="Sohn W.M."/>
            <person name="Chang B.C.H."/>
            <person name="Kaur P."/>
            <person name="Weisz D."/>
            <person name="Dudchenko O."/>
            <person name="Aiden E.L."/>
            <person name="Korhonen P.K."/>
            <person name="Gasser R.B."/>
        </authorList>
    </citation>
    <scope>NUCLEOTIDE SEQUENCE [LARGE SCALE GENOMIC DNA]</scope>
    <source>
        <strain evidence="1">Cs-k2</strain>
    </source>
</reference>
<sequence>MRCPFTRGLLKVIVRENSPGRYLGLWHLYFSSLTHPSSQILLSLAVFGSLQRQPRGYGVRVSFRNCPKQMVLKSTISHESPGSLCLVVCQPSSEIEAIDLCYPFVLQKRYIFCQLHFH</sequence>
<accession>A0A419PPC0</accession>
<evidence type="ECO:0000313" key="1">
    <source>
        <dbReference type="EMBL" id="KAG5450183.1"/>
    </source>
</evidence>
<dbReference type="Proteomes" id="UP000286415">
    <property type="component" value="Unassembled WGS sequence"/>
</dbReference>
<name>A0A419PPC0_CLOSI</name>
<evidence type="ECO:0000313" key="2">
    <source>
        <dbReference type="Proteomes" id="UP000286415"/>
    </source>
</evidence>
<dbReference type="AlphaFoldDB" id="A0A419PPC0"/>
<organism evidence="1 2">
    <name type="scientific">Clonorchis sinensis</name>
    <name type="common">Chinese liver fluke</name>
    <dbReference type="NCBI Taxonomy" id="79923"/>
    <lineage>
        <taxon>Eukaryota</taxon>
        <taxon>Metazoa</taxon>
        <taxon>Spiralia</taxon>
        <taxon>Lophotrochozoa</taxon>
        <taxon>Platyhelminthes</taxon>
        <taxon>Trematoda</taxon>
        <taxon>Digenea</taxon>
        <taxon>Opisthorchiida</taxon>
        <taxon>Opisthorchiata</taxon>
        <taxon>Opisthorchiidae</taxon>
        <taxon>Clonorchis</taxon>
    </lineage>
</organism>
<dbReference type="EMBL" id="NIRI02000042">
    <property type="protein sequence ID" value="KAG5450183.1"/>
    <property type="molecule type" value="Genomic_DNA"/>
</dbReference>